<dbReference type="STRING" id="1073327.SAMN04488108_2791"/>
<dbReference type="AlphaFoldDB" id="A0A1M7ZF46"/>
<dbReference type="EMBL" id="FRXN01000003">
    <property type="protein sequence ID" value="SHO63494.1"/>
    <property type="molecule type" value="Genomic_DNA"/>
</dbReference>
<dbReference type="InterPro" id="IPR036866">
    <property type="entry name" value="RibonucZ/Hydroxyglut_hydro"/>
</dbReference>
<dbReference type="Gene3D" id="3.60.15.10">
    <property type="entry name" value="Ribonuclease Z/Hydroxyacylglutathione hydrolase-like"/>
    <property type="match status" value="1"/>
</dbReference>
<dbReference type="RefSeq" id="WP_073572398.1">
    <property type="nucleotide sequence ID" value="NZ_FRXN01000003.1"/>
</dbReference>
<name>A0A1M7ZF46_9BACT</name>
<dbReference type="PANTHER" id="PTHR46018:SF2">
    <property type="entry name" value="ZINC PHOSPHODIESTERASE ELAC PROTEIN 1"/>
    <property type="match status" value="1"/>
</dbReference>
<dbReference type="Pfam" id="PF12706">
    <property type="entry name" value="Lactamase_B_2"/>
    <property type="match status" value="1"/>
</dbReference>
<evidence type="ECO:0000313" key="3">
    <source>
        <dbReference type="Proteomes" id="UP000184609"/>
    </source>
</evidence>
<dbReference type="OrthoDB" id="9781189at2"/>
<evidence type="ECO:0000313" key="2">
    <source>
        <dbReference type="EMBL" id="SHO63494.1"/>
    </source>
</evidence>
<reference evidence="3" key="1">
    <citation type="submission" date="2016-12" db="EMBL/GenBank/DDBJ databases">
        <authorList>
            <person name="Varghese N."/>
            <person name="Submissions S."/>
        </authorList>
    </citation>
    <scope>NUCLEOTIDE SEQUENCE [LARGE SCALE GENOMIC DNA]</scope>
    <source>
        <strain evidence="3">DSM 25035</strain>
    </source>
</reference>
<accession>A0A1M7ZF46</accession>
<gene>
    <name evidence="2" type="ORF">SAMN04488108_2791</name>
</gene>
<feature type="domain" description="Metallo-beta-lactamase" evidence="1">
    <location>
        <begin position="25"/>
        <end position="217"/>
    </location>
</feature>
<evidence type="ECO:0000259" key="1">
    <source>
        <dbReference type="SMART" id="SM00849"/>
    </source>
</evidence>
<protein>
    <submittedName>
        <fullName evidence="2">Phosphoribosyl 1,2-cyclic phosphodiesterase</fullName>
    </submittedName>
</protein>
<dbReference type="InterPro" id="IPR001279">
    <property type="entry name" value="Metallo-B-lactamas"/>
</dbReference>
<dbReference type="Proteomes" id="UP000184609">
    <property type="component" value="Unassembled WGS sequence"/>
</dbReference>
<organism evidence="2 3">
    <name type="scientific">Algoriphagus zhangzhouensis</name>
    <dbReference type="NCBI Taxonomy" id="1073327"/>
    <lineage>
        <taxon>Bacteria</taxon>
        <taxon>Pseudomonadati</taxon>
        <taxon>Bacteroidota</taxon>
        <taxon>Cytophagia</taxon>
        <taxon>Cytophagales</taxon>
        <taxon>Cyclobacteriaceae</taxon>
        <taxon>Algoriphagus</taxon>
    </lineage>
</organism>
<dbReference type="SUPFAM" id="SSF56281">
    <property type="entry name" value="Metallo-hydrolase/oxidoreductase"/>
    <property type="match status" value="1"/>
</dbReference>
<dbReference type="GO" id="GO:0042781">
    <property type="term" value="F:3'-tRNA processing endoribonuclease activity"/>
    <property type="evidence" value="ECO:0007669"/>
    <property type="project" value="TreeGrafter"/>
</dbReference>
<dbReference type="SMART" id="SM00849">
    <property type="entry name" value="Lactamase_B"/>
    <property type="match status" value="1"/>
</dbReference>
<proteinExistence type="predicted"/>
<sequence>MIAKIWGCRGSLPSPGPENIVYGGNTSCIEVSDGETFLILDAGSGIQRLGRFMGPEVKVIHILLTHLHIDHTMGLGFFKPLYHPDVEVHLWGPSASNDSLLSRIRKYFSAPLFPVRLGDLPNHPVIHKLDESEFEIGDFKIKTDYICHPGPTLGYRIQHGDHVIAYMPDHELRLGSTDFPNNPDWTSGFEIAKNADVLFHDGAYSFAEYEKKVGWGHSAVRDTLQFAKLSQVKKLSIFHHEPTNTDEQLDEILRRNLEGKSFDFEIEMCKEGLVYEF</sequence>
<dbReference type="PANTHER" id="PTHR46018">
    <property type="entry name" value="ZINC PHOSPHODIESTERASE ELAC PROTEIN 1"/>
    <property type="match status" value="1"/>
</dbReference>
<keyword evidence="3" id="KW-1185">Reference proteome</keyword>
<dbReference type="CDD" id="cd07715">
    <property type="entry name" value="TaR3-like_MBL-fold"/>
    <property type="match status" value="1"/>
</dbReference>